<dbReference type="AlphaFoldDB" id="Q6YZ07"/>
<reference evidence="2" key="1">
    <citation type="journal article" date="2005" name="Nature">
        <title>The map-based sequence of the rice genome.</title>
        <authorList>
            <consortium name="International rice genome sequencing project (IRGSP)"/>
            <person name="Matsumoto T."/>
            <person name="Wu J."/>
            <person name="Kanamori H."/>
            <person name="Katayose Y."/>
            <person name="Fujisawa M."/>
            <person name="Namiki N."/>
            <person name="Mizuno H."/>
            <person name="Yamamoto K."/>
            <person name="Antonio B.A."/>
            <person name="Baba T."/>
            <person name="Sakata K."/>
            <person name="Nagamura Y."/>
            <person name="Aoki H."/>
            <person name="Arikawa K."/>
            <person name="Arita K."/>
            <person name="Bito T."/>
            <person name="Chiden Y."/>
            <person name="Fujitsuka N."/>
            <person name="Fukunaka R."/>
            <person name="Hamada M."/>
            <person name="Harada C."/>
            <person name="Hayashi A."/>
            <person name="Hijishita S."/>
            <person name="Honda M."/>
            <person name="Hosokawa S."/>
            <person name="Ichikawa Y."/>
            <person name="Idonuma A."/>
            <person name="Iijima M."/>
            <person name="Ikeda M."/>
            <person name="Ikeno M."/>
            <person name="Ito K."/>
            <person name="Ito S."/>
            <person name="Ito T."/>
            <person name="Ito Y."/>
            <person name="Ito Y."/>
            <person name="Iwabuchi A."/>
            <person name="Kamiya K."/>
            <person name="Karasawa W."/>
            <person name="Kurita K."/>
            <person name="Katagiri S."/>
            <person name="Kikuta A."/>
            <person name="Kobayashi H."/>
            <person name="Kobayashi N."/>
            <person name="Machita K."/>
            <person name="Maehara T."/>
            <person name="Masukawa M."/>
            <person name="Mizubayashi T."/>
            <person name="Mukai Y."/>
            <person name="Nagasaki H."/>
            <person name="Nagata Y."/>
            <person name="Naito S."/>
            <person name="Nakashima M."/>
            <person name="Nakama Y."/>
            <person name="Nakamichi Y."/>
            <person name="Nakamura M."/>
            <person name="Meguro A."/>
            <person name="Negishi M."/>
            <person name="Ohta I."/>
            <person name="Ohta T."/>
            <person name="Okamoto M."/>
            <person name="Ono N."/>
            <person name="Saji S."/>
            <person name="Sakaguchi M."/>
            <person name="Sakai K."/>
            <person name="Shibata M."/>
            <person name="Shimokawa T."/>
            <person name="Song J."/>
            <person name="Takazaki Y."/>
            <person name="Terasawa K."/>
            <person name="Tsugane M."/>
            <person name="Tsuji K."/>
            <person name="Ueda S."/>
            <person name="Waki K."/>
            <person name="Yamagata H."/>
            <person name="Yamamoto M."/>
            <person name="Yamamoto S."/>
            <person name="Yamane H."/>
            <person name="Yoshiki S."/>
            <person name="Yoshihara R."/>
            <person name="Yukawa K."/>
            <person name="Zhong H."/>
            <person name="Yano M."/>
            <person name="Yuan Q."/>
            <person name="Ouyang S."/>
            <person name="Liu J."/>
            <person name="Jones K.M."/>
            <person name="Gansberger K."/>
            <person name="Moffat K."/>
            <person name="Hill J."/>
            <person name="Bera J."/>
            <person name="Fadrosh D."/>
            <person name="Jin S."/>
            <person name="Johri S."/>
            <person name="Kim M."/>
            <person name="Overton L."/>
            <person name="Reardon M."/>
            <person name="Tsitrin T."/>
            <person name="Vuong H."/>
            <person name="Weaver B."/>
            <person name="Ciecko A."/>
            <person name="Tallon L."/>
            <person name="Jackson J."/>
            <person name="Pai G."/>
            <person name="Aken S.V."/>
            <person name="Utterback T."/>
            <person name="Reidmuller S."/>
            <person name="Feldblyum T."/>
            <person name="Hsiao J."/>
            <person name="Zismann V."/>
            <person name="Iobst S."/>
            <person name="de Vazeille A.R."/>
            <person name="Buell C.R."/>
            <person name="Ying K."/>
            <person name="Li Y."/>
            <person name="Lu T."/>
            <person name="Huang Y."/>
            <person name="Zhao Q."/>
            <person name="Feng Q."/>
            <person name="Zhang L."/>
            <person name="Zhu J."/>
            <person name="Weng Q."/>
            <person name="Mu J."/>
            <person name="Lu Y."/>
            <person name="Fan D."/>
            <person name="Liu Y."/>
            <person name="Guan J."/>
            <person name="Zhang Y."/>
            <person name="Yu S."/>
            <person name="Liu X."/>
            <person name="Zhang Y."/>
            <person name="Hong G."/>
            <person name="Han B."/>
            <person name="Choisne N."/>
            <person name="Demange N."/>
            <person name="Orjeda G."/>
            <person name="Samain S."/>
            <person name="Cattolico L."/>
            <person name="Pelletier E."/>
            <person name="Couloux A."/>
            <person name="Segurens B."/>
            <person name="Wincker P."/>
            <person name="D'Hont A."/>
            <person name="Scarpelli C."/>
            <person name="Weissenbach J."/>
            <person name="Salanoubat M."/>
            <person name="Quetier F."/>
            <person name="Yu Y."/>
            <person name="Kim H.R."/>
            <person name="Rambo T."/>
            <person name="Currie J."/>
            <person name="Collura K."/>
            <person name="Luo M."/>
            <person name="Yang T."/>
            <person name="Ammiraju J.S.S."/>
            <person name="Engler F."/>
            <person name="Soderlund C."/>
            <person name="Wing R.A."/>
            <person name="Palmer L.E."/>
            <person name="de la Bastide M."/>
            <person name="Spiegel L."/>
            <person name="Nascimento L."/>
            <person name="Zutavern T."/>
            <person name="O'Shaughnessy A."/>
            <person name="Dike S."/>
            <person name="Dedhia N."/>
            <person name="Preston R."/>
            <person name="Balija V."/>
            <person name="McCombie W.R."/>
            <person name="Chow T."/>
            <person name="Chen H."/>
            <person name="Chung M."/>
            <person name="Chen C."/>
            <person name="Shaw J."/>
            <person name="Wu H."/>
            <person name="Hsiao K."/>
            <person name="Chao Y."/>
            <person name="Chu M."/>
            <person name="Cheng C."/>
            <person name="Hour A."/>
            <person name="Lee P."/>
            <person name="Lin S."/>
            <person name="Lin Y."/>
            <person name="Liou J."/>
            <person name="Liu S."/>
            <person name="Hsing Y."/>
            <person name="Raghuvanshi S."/>
            <person name="Mohanty A."/>
            <person name="Bharti A.K."/>
            <person name="Gaur A."/>
            <person name="Gupta V."/>
            <person name="Kumar D."/>
            <person name="Ravi V."/>
            <person name="Vij S."/>
            <person name="Kapur A."/>
            <person name="Khurana P."/>
            <person name="Khurana P."/>
            <person name="Khurana J.P."/>
            <person name="Tyagi A.K."/>
            <person name="Gaikwad K."/>
            <person name="Singh A."/>
            <person name="Dalal V."/>
            <person name="Srivastava S."/>
            <person name="Dixit A."/>
            <person name="Pal A.K."/>
            <person name="Ghazi I.A."/>
            <person name="Yadav M."/>
            <person name="Pandit A."/>
            <person name="Bhargava A."/>
            <person name="Sureshbabu K."/>
            <person name="Batra K."/>
            <person name="Sharma T.R."/>
            <person name="Mohapatra T."/>
            <person name="Singh N.K."/>
            <person name="Messing J."/>
            <person name="Nelson A.B."/>
            <person name="Fuks G."/>
            <person name="Kavchok S."/>
            <person name="Keizer G."/>
            <person name="Linton E."/>
            <person name="Llaca V."/>
            <person name="Song R."/>
            <person name="Tanyolac B."/>
            <person name="Young S."/>
            <person name="Ho-Il K."/>
            <person name="Hahn J.H."/>
            <person name="Sangsakoo G."/>
            <person name="Vanavichit A."/>
            <person name="de Mattos Luiz.A.T."/>
            <person name="Zimmer P.D."/>
            <person name="Malone G."/>
            <person name="Dellagostin O."/>
            <person name="de Oliveira A.C."/>
            <person name="Bevan M."/>
            <person name="Bancroft I."/>
            <person name="Minx P."/>
            <person name="Cordum H."/>
            <person name="Wilson R."/>
            <person name="Cheng Z."/>
            <person name="Jin W."/>
            <person name="Jiang J."/>
            <person name="Leong S.A."/>
            <person name="Iwama H."/>
            <person name="Gojobori T."/>
            <person name="Itoh T."/>
            <person name="Niimura Y."/>
            <person name="Fujii Y."/>
            <person name="Habara T."/>
            <person name="Sakai H."/>
            <person name="Sato Y."/>
            <person name="Wilson G."/>
            <person name="Kumar K."/>
            <person name="McCouch S."/>
            <person name="Juretic N."/>
            <person name="Hoen D."/>
            <person name="Wright S."/>
            <person name="Bruskiewich R."/>
            <person name="Bureau T."/>
            <person name="Miyao A."/>
            <person name="Hirochika H."/>
            <person name="Nishikawa T."/>
            <person name="Kadowaki K."/>
            <person name="Sugiura M."/>
            <person name="Burr B."/>
            <person name="Sasaki T."/>
        </authorList>
    </citation>
    <scope>NUCLEOTIDE SEQUENCE [LARGE SCALE GENOMIC DNA]</scope>
    <source>
        <strain evidence="2">cv. Nipponbare</strain>
    </source>
</reference>
<organism evidence="1 2">
    <name type="scientific">Oryza sativa subsp. japonica</name>
    <name type="common">Rice</name>
    <dbReference type="NCBI Taxonomy" id="39947"/>
    <lineage>
        <taxon>Eukaryota</taxon>
        <taxon>Viridiplantae</taxon>
        <taxon>Streptophyta</taxon>
        <taxon>Embryophyta</taxon>
        <taxon>Tracheophyta</taxon>
        <taxon>Spermatophyta</taxon>
        <taxon>Magnoliopsida</taxon>
        <taxon>Liliopsida</taxon>
        <taxon>Poales</taxon>
        <taxon>Poaceae</taxon>
        <taxon>BOP clade</taxon>
        <taxon>Oryzoideae</taxon>
        <taxon>Oryzeae</taxon>
        <taxon>Oryzinae</taxon>
        <taxon>Oryza</taxon>
        <taxon>Oryza sativa</taxon>
    </lineage>
</organism>
<evidence type="ECO:0000313" key="2">
    <source>
        <dbReference type="Proteomes" id="UP000000763"/>
    </source>
</evidence>
<accession>Q6YZ07</accession>
<reference evidence="2" key="2">
    <citation type="journal article" date="2008" name="Nucleic Acids Res.">
        <title>The rice annotation project database (RAP-DB): 2008 update.</title>
        <authorList>
            <consortium name="The rice annotation project (RAP)"/>
        </authorList>
    </citation>
    <scope>GENOME REANNOTATION</scope>
    <source>
        <strain evidence="2">cv. Nipponbare</strain>
    </source>
</reference>
<gene>
    <name evidence="1" type="primary">P0473D02.18</name>
</gene>
<dbReference type="EMBL" id="AP005542">
    <property type="protein sequence ID" value="BAD13181.1"/>
    <property type="molecule type" value="Genomic_DNA"/>
</dbReference>
<proteinExistence type="predicted"/>
<dbReference type="Proteomes" id="UP000000763">
    <property type="component" value="Chromosome 8"/>
</dbReference>
<protein>
    <submittedName>
        <fullName evidence="1">Uncharacterized protein</fullName>
    </submittedName>
</protein>
<evidence type="ECO:0000313" key="1">
    <source>
        <dbReference type="EMBL" id="BAD13181.1"/>
    </source>
</evidence>
<name>Q6YZ07_ORYSJ</name>
<sequence>MFLHFPEPAAVRIEALVEHDGWQISPWWARCKAFRIVYFIVGTIARLPSSWTPALARDAGCPGGWPWESVPSDPSRRCSPIDGLHPMFVTAYTVHLDGRTIFMPEAGAAVDEERGGCRPR</sequence>